<dbReference type="Pfam" id="PF22725">
    <property type="entry name" value="GFO_IDH_MocA_C3"/>
    <property type="match status" value="1"/>
</dbReference>
<feature type="domain" description="Gfo/Idh/MocA-like oxidoreductase N-terminal" evidence="1">
    <location>
        <begin position="23"/>
        <end position="136"/>
    </location>
</feature>
<dbReference type="SUPFAM" id="SSF51735">
    <property type="entry name" value="NAD(P)-binding Rossmann-fold domains"/>
    <property type="match status" value="1"/>
</dbReference>
<dbReference type="RefSeq" id="WP_094018941.1">
    <property type="nucleotide sequence ID" value="NZ_FXYF01000001.1"/>
</dbReference>
<dbReference type="InterPro" id="IPR051450">
    <property type="entry name" value="Gfo/Idh/MocA_Oxidoreductases"/>
</dbReference>
<proteinExistence type="predicted"/>
<gene>
    <name evidence="3" type="primary">yvaA</name>
    <name evidence="3" type="ORF">MAA8898_00021</name>
</gene>
<evidence type="ECO:0000259" key="2">
    <source>
        <dbReference type="Pfam" id="PF22725"/>
    </source>
</evidence>
<name>A0A238JNF1_9RHOB</name>
<dbReference type="Gene3D" id="3.30.360.10">
    <property type="entry name" value="Dihydrodipicolinate Reductase, domain 2"/>
    <property type="match status" value="1"/>
</dbReference>
<sequence length="393" mass="42550">MGGDLDRTGGQRQAGADPRASGRVVLLGCGFVADLYMRSAAAMPGIEVAGVYDTDAARLQTFCAHWQVPARSSFAALLDEAPDALVLNLTNPGAHYATTRACLEAGRHVYSEKPLAMTAQDAKALHALARARGLTLASAPCSALGEAAQTLGQALRHGIAGTPRVVYAELDDGYVPQAAYCKWLSESGAPWPFADEFRTGCTLEHAGYYLTWLISWFGPVRTVVAASAETIPDKEGEGPFAPDLSVATLFFEDGPVARLTCSIVAPHNHGIRIIGDKGVLSCDAAWDNAARVRFARRLTLRRRLMEHPFPRRLRLKQPTHPKVKRWGAAAMNFMLGPAEVLEALRDGRPCRMSNDFALHLTEVTLAIQNAGETSGAQRMTTRCDRMEPMPWAI</sequence>
<evidence type="ECO:0000259" key="1">
    <source>
        <dbReference type="Pfam" id="PF01408"/>
    </source>
</evidence>
<dbReference type="EMBL" id="FXYF01000001">
    <property type="protein sequence ID" value="SMX31734.1"/>
    <property type="molecule type" value="Genomic_DNA"/>
</dbReference>
<dbReference type="Gene3D" id="3.40.50.720">
    <property type="entry name" value="NAD(P)-binding Rossmann-like Domain"/>
    <property type="match status" value="1"/>
</dbReference>
<evidence type="ECO:0000313" key="4">
    <source>
        <dbReference type="Proteomes" id="UP000207598"/>
    </source>
</evidence>
<protein>
    <submittedName>
        <fullName evidence="3">Putative oxidoreductase YvaA</fullName>
        <ecNumber evidence="3">1.-.-.-</ecNumber>
    </submittedName>
</protein>
<dbReference type="GO" id="GO:0000166">
    <property type="term" value="F:nucleotide binding"/>
    <property type="evidence" value="ECO:0007669"/>
    <property type="project" value="InterPro"/>
</dbReference>
<dbReference type="GO" id="GO:0016491">
    <property type="term" value="F:oxidoreductase activity"/>
    <property type="evidence" value="ECO:0007669"/>
    <property type="project" value="UniProtKB-KW"/>
</dbReference>
<dbReference type="OrthoDB" id="9776544at2"/>
<organism evidence="3 4">
    <name type="scientific">Maliponia aquimaris</name>
    <dbReference type="NCBI Taxonomy" id="1673631"/>
    <lineage>
        <taxon>Bacteria</taxon>
        <taxon>Pseudomonadati</taxon>
        <taxon>Pseudomonadota</taxon>
        <taxon>Alphaproteobacteria</taxon>
        <taxon>Rhodobacterales</taxon>
        <taxon>Paracoccaceae</taxon>
        <taxon>Maliponia</taxon>
    </lineage>
</organism>
<dbReference type="SUPFAM" id="SSF55347">
    <property type="entry name" value="Glyceraldehyde-3-phosphate dehydrogenase-like, C-terminal domain"/>
    <property type="match status" value="1"/>
</dbReference>
<dbReference type="AlphaFoldDB" id="A0A238JNF1"/>
<dbReference type="EC" id="1.-.-.-" evidence="3"/>
<dbReference type="InterPro" id="IPR055170">
    <property type="entry name" value="GFO_IDH_MocA-like_dom"/>
</dbReference>
<dbReference type="InterPro" id="IPR000683">
    <property type="entry name" value="Gfo/Idh/MocA-like_OxRdtase_N"/>
</dbReference>
<dbReference type="Proteomes" id="UP000207598">
    <property type="component" value="Unassembled WGS sequence"/>
</dbReference>
<feature type="domain" description="GFO/IDH/MocA-like oxidoreductase" evidence="2">
    <location>
        <begin position="149"/>
        <end position="280"/>
    </location>
</feature>
<dbReference type="InterPro" id="IPR036291">
    <property type="entry name" value="NAD(P)-bd_dom_sf"/>
</dbReference>
<evidence type="ECO:0000313" key="3">
    <source>
        <dbReference type="EMBL" id="SMX31734.1"/>
    </source>
</evidence>
<keyword evidence="4" id="KW-1185">Reference proteome</keyword>
<dbReference type="Pfam" id="PF01408">
    <property type="entry name" value="GFO_IDH_MocA"/>
    <property type="match status" value="1"/>
</dbReference>
<keyword evidence="3" id="KW-0560">Oxidoreductase</keyword>
<reference evidence="3 4" key="1">
    <citation type="submission" date="2017-05" db="EMBL/GenBank/DDBJ databases">
        <authorList>
            <person name="Song R."/>
            <person name="Chenine A.L."/>
            <person name="Ruprecht R.M."/>
        </authorList>
    </citation>
    <scope>NUCLEOTIDE SEQUENCE [LARGE SCALE GENOMIC DNA]</scope>
    <source>
        <strain evidence="3 4">CECT 8898</strain>
    </source>
</reference>
<accession>A0A238JNF1</accession>
<dbReference type="PANTHER" id="PTHR43377">
    <property type="entry name" value="BILIVERDIN REDUCTASE A"/>
    <property type="match status" value="1"/>
</dbReference>
<dbReference type="PANTHER" id="PTHR43377:SF1">
    <property type="entry name" value="BILIVERDIN REDUCTASE A"/>
    <property type="match status" value="1"/>
</dbReference>